<dbReference type="FunFam" id="1.20.120.550:FF:000013">
    <property type="entry name" value="Predicted protein"/>
    <property type="match status" value="1"/>
</dbReference>
<evidence type="ECO:0000313" key="19">
    <source>
        <dbReference type="Proteomes" id="UP000001593"/>
    </source>
</evidence>
<keyword evidence="19" id="KW-1185">Reference proteome</keyword>
<dbReference type="PhylomeDB" id="A7RIJ8"/>
<accession>A7RIJ8</accession>
<dbReference type="Gene3D" id="1.20.120.550">
    <property type="entry name" value="Membrane associated eicosanoid/glutathione metabolism-like domain"/>
    <property type="match status" value="1"/>
</dbReference>
<evidence type="ECO:0000256" key="11">
    <source>
        <dbReference type="ARBA" id="ARBA00022990"/>
    </source>
</evidence>
<evidence type="ECO:0000256" key="3">
    <source>
        <dbReference type="ARBA" id="ARBA00004477"/>
    </source>
</evidence>
<dbReference type="InterPro" id="IPR023352">
    <property type="entry name" value="MAPEG-like_dom_sf"/>
</dbReference>
<dbReference type="Pfam" id="PF01124">
    <property type="entry name" value="MAPEG"/>
    <property type="match status" value="1"/>
</dbReference>
<comment type="subunit">
    <text evidence="14">Homotrimer; The trimer binds only one molecule of glutathione.</text>
</comment>
<evidence type="ECO:0000256" key="14">
    <source>
        <dbReference type="ARBA" id="ARBA00038540"/>
    </source>
</evidence>
<dbReference type="HOGENOM" id="CLU_105467_1_0_1"/>
<dbReference type="EC" id="2.5.1.18" evidence="5"/>
<evidence type="ECO:0000256" key="7">
    <source>
        <dbReference type="ARBA" id="ARBA00022692"/>
    </source>
</evidence>
<organism evidence="18 19">
    <name type="scientific">Nematostella vectensis</name>
    <name type="common">Starlet sea anemone</name>
    <dbReference type="NCBI Taxonomy" id="45351"/>
    <lineage>
        <taxon>Eukaryota</taxon>
        <taxon>Metazoa</taxon>
        <taxon>Cnidaria</taxon>
        <taxon>Anthozoa</taxon>
        <taxon>Hexacorallia</taxon>
        <taxon>Actiniaria</taxon>
        <taxon>Edwardsiidae</taxon>
        <taxon>Nematostella</taxon>
    </lineage>
</organism>
<sequence>MAVENLLTFDNRVFALFAVCTAALILKMFFVVYLLGKSRVKHQVLSSPEDYEGKTDGKVKSHPDVDRAIRIQHNDLENIPSFIFLALLYVLTDPREVSALIVFAVFTFSRFMHTGLYWMAAPHGVRGIFFIIGTLANLFLIVQILWTGVHALM</sequence>
<evidence type="ECO:0000256" key="13">
    <source>
        <dbReference type="ARBA" id="ARBA00023136"/>
    </source>
</evidence>
<feature type="transmembrane region" description="Helical" evidence="17">
    <location>
        <begin position="13"/>
        <end position="35"/>
    </location>
</feature>
<dbReference type="OrthoDB" id="193139at2759"/>
<dbReference type="PANTHER" id="PTHR10689:SF6">
    <property type="entry name" value="MICROSOMAL GLUTATHIONE S-TRANSFERASE 1"/>
    <property type="match status" value="1"/>
</dbReference>
<dbReference type="SUPFAM" id="SSF161084">
    <property type="entry name" value="MAPEG domain-like"/>
    <property type="match status" value="1"/>
</dbReference>
<proteinExistence type="inferred from homology"/>
<comment type="catalytic activity">
    <reaction evidence="16">
        <text>RX + glutathione = an S-substituted glutathione + a halide anion + H(+)</text>
        <dbReference type="Rhea" id="RHEA:16437"/>
        <dbReference type="ChEBI" id="CHEBI:15378"/>
        <dbReference type="ChEBI" id="CHEBI:16042"/>
        <dbReference type="ChEBI" id="CHEBI:17792"/>
        <dbReference type="ChEBI" id="CHEBI:57925"/>
        <dbReference type="ChEBI" id="CHEBI:90779"/>
        <dbReference type="EC" id="2.5.1.18"/>
    </reaction>
    <physiologicalReaction direction="left-to-right" evidence="16">
        <dbReference type="Rhea" id="RHEA:16438"/>
    </physiologicalReaction>
</comment>
<dbReference type="PANTHER" id="PTHR10689">
    <property type="entry name" value="MICROSOMAL GLUTATHIONE S-TRANSFERASE 1"/>
    <property type="match status" value="1"/>
</dbReference>
<dbReference type="EMBL" id="DS469512">
    <property type="protein sequence ID" value="EDO48721.1"/>
    <property type="molecule type" value="Genomic_DNA"/>
</dbReference>
<gene>
    <name evidence="18" type="ORF">NEMVEDRAFT_v1g82570</name>
</gene>
<dbReference type="GO" id="GO:0005741">
    <property type="term" value="C:mitochondrial outer membrane"/>
    <property type="evidence" value="ECO:0007669"/>
    <property type="project" value="UniProtKB-SubCell"/>
</dbReference>
<evidence type="ECO:0000256" key="16">
    <source>
        <dbReference type="ARBA" id="ARBA00049385"/>
    </source>
</evidence>
<dbReference type="FunCoup" id="A7RIJ8">
    <property type="interactions" value="5"/>
</dbReference>
<evidence type="ECO:0000256" key="4">
    <source>
        <dbReference type="ARBA" id="ARBA00010459"/>
    </source>
</evidence>
<keyword evidence="7 17" id="KW-0812">Transmembrane</keyword>
<keyword evidence="11" id="KW-0007">Acetylation</keyword>
<evidence type="ECO:0000256" key="17">
    <source>
        <dbReference type="SAM" id="Phobius"/>
    </source>
</evidence>
<keyword evidence="9" id="KW-0256">Endoplasmic reticulum</keyword>
<dbReference type="InterPro" id="IPR040162">
    <property type="entry name" value="MGST1-like"/>
</dbReference>
<comment type="function">
    <text evidence="1">Conjugation of reduced glutathione to a wide number of exogenous and endogenous hydrophobic electrophiles.</text>
</comment>
<dbReference type="InParanoid" id="A7RIJ8"/>
<dbReference type="Proteomes" id="UP000001593">
    <property type="component" value="Unassembled WGS sequence"/>
</dbReference>
<protein>
    <recommendedName>
        <fullName evidence="15">Microsomal glutathione S-transferase 1</fullName>
        <ecNumber evidence="5">2.5.1.18</ecNumber>
    </recommendedName>
</protein>
<evidence type="ECO:0000256" key="2">
    <source>
        <dbReference type="ARBA" id="ARBA00004294"/>
    </source>
</evidence>
<evidence type="ECO:0000256" key="12">
    <source>
        <dbReference type="ARBA" id="ARBA00023128"/>
    </source>
</evidence>
<evidence type="ECO:0000256" key="8">
    <source>
        <dbReference type="ARBA" id="ARBA00022787"/>
    </source>
</evidence>
<feature type="transmembrane region" description="Helical" evidence="17">
    <location>
        <begin position="127"/>
        <end position="146"/>
    </location>
</feature>
<keyword evidence="10 17" id="KW-1133">Transmembrane helix</keyword>
<dbReference type="GO" id="GO:0004364">
    <property type="term" value="F:glutathione transferase activity"/>
    <property type="evidence" value="ECO:0007669"/>
    <property type="project" value="UniProtKB-EC"/>
</dbReference>
<dbReference type="GO" id="GO:0005789">
    <property type="term" value="C:endoplasmic reticulum membrane"/>
    <property type="evidence" value="ECO:0007669"/>
    <property type="project" value="UniProtKB-SubCell"/>
</dbReference>
<comment type="similarity">
    <text evidence="4">Belongs to the MAPEG family.</text>
</comment>
<evidence type="ECO:0000256" key="15">
    <source>
        <dbReference type="ARBA" id="ARBA00039397"/>
    </source>
</evidence>
<reference evidence="18 19" key="1">
    <citation type="journal article" date="2007" name="Science">
        <title>Sea anemone genome reveals ancestral eumetazoan gene repertoire and genomic organization.</title>
        <authorList>
            <person name="Putnam N.H."/>
            <person name="Srivastava M."/>
            <person name="Hellsten U."/>
            <person name="Dirks B."/>
            <person name="Chapman J."/>
            <person name="Salamov A."/>
            <person name="Terry A."/>
            <person name="Shapiro H."/>
            <person name="Lindquist E."/>
            <person name="Kapitonov V.V."/>
            <person name="Jurka J."/>
            <person name="Genikhovich G."/>
            <person name="Grigoriev I.V."/>
            <person name="Lucas S.M."/>
            <person name="Steele R.E."/>
            <person name="Finnerty J.R."/>
            <person name="Technau U."/>
            <person name="Martindale M.Q."/>
            <person name="Rokhsar D.S."/>
        </authorList>
    </citation>
    <scope>NUCLEOTIDE SEQUENCE [LARGE SCALE GENOMIC DNA]</scope>
    <source>
        <strain evidence="19">CH2 X CH6</strain>
    </source>
</reference>
<evidence type="ECO:0000256" key="9">
    <source>
        <dbReference type="ARBA" id="ARBA00022824"/>
    </source>
</evidence>
<dbReference type="InterPro" id="IPR001129">
    <property type="entry name" value="Membr-assoc_MAPEG"/>
</dbReference>
<evidence type="ECO:0000313" key="18">
    <source>
        <dbReference type="EMBL" id="EDO48721.1"/>
    </source>
</evidence>
<keyword evidence="8" id="KW-1000">Mitochondrion outer membrane</keyword>
<dbReference type="OMA" id="ICHTIAY"/>
<comment type="subcellular location">
    <subcellularLocation>
        <location evidence="3">Endoplasmic reticulum membrane</location>
        <topology evidence="3">Multi-pass membrane protein</topology>
    </subcellularLocation>
    <subcellularLocation>
        <location evidence="2">Mitochondrion outer membrane</location>
    </subcellularLocation>
</comment>
<dbReference type="eggNOG" id="ENOG502RZBK">
    <property type="taxonomic scope" value="Eukaryota"/>
</dbReference>
<keyword evidence="6" id="KW-0808">Transferase</keyword>
<evidence type="ECO:0000256" key="5">
    <source>
        <dbReference type="ARBA" id="ARBA00012452"/>
    </source>
</evidence>
<dbReference type="AlphaFoldDB" id="A7RIJ8"/>
<dbReference type="KEGG" id="nve:5520979"/>
<evidence type="ECO:0000256" key="6">
    <source>
        <dbReference type="ARBA" id="ARBA00022679"/>
    </source>
</evidence>
<evidence type="ECO:0000256" key="1">
    <source>
        <dbReference type="ARBA" id="ARBA00003701"/>
    </source>
</evidence>
<keyword evidence="12" id="KW-0496">Mitochondrion</keyword>
<evidence type="ECO:0000256" key="10">
    <source>
        <dbReference type="ARBA" id="ARBA00022989"/>
    </source>
</evidence>
<name>A7RIJ8_NEMVE</name>
<feature type="transmembrane region" description="Helical" evidence="17">
    <location>
        <begin position="98"/>
        <end position="120"/>
    </location>
</feature>
<keyword evidence="13 17" id="KW-0472">Membrane</keyword>